<feature type="compositionally biased region" description="Polar residues" evidence="1">
    <location>
        <begin position="379"/>
        <end position="389"/>
    </location>
</feature>
<proteinExistence type="predicted"/>
<gene>
    <name evidence="2" type="ORF">DWX93_12600</name>
</gene>
<evidence type="ECO:0000313" key="2">
    <source>
        <dbReference type="EMBL" id="RGS38363.1"/>
    </source>
</evidence>
<dbReference type="Proteomes" id="UP000266172">
    <property type="component" value="Unassembled WGS sequence"/>
</dbReference>
<feature type="region of interest" description="Disordered" evidence="1">
    <location>
        <begin position="357"/>
        <end position="389"/>
    </location>
</feature>
<sequence length="1069" mass="116617">MRVEQQSQNIIDVVKQSIGPEEKSGAVLSQYTTGAAGAAVEKSSVSDNAKSVNLKDATYAKPAAEDKQTVAEEIEASATLDAEERKNQMAVLSNTTSPEDYAKMQEDGFSLDDTTTNTIVTETDKIKAQLAKAGVDISFFGDDLDYEQMAAITGSEALARQLAQAMKEADLPCTEENVRGVMEALSLAQTLQTPGDGAVKYMLDNGMEPTIGNLYKAEYSGSAAYQANPEAAVDMTMFSDQIDAIIARAGLSVDDTSKEACQWLLDNSVPLNEENLAYYMELKNLSLPVQAEALLGSMAAAVAEGKSPQDALLVDGQSFADKAQDACDVIGEATDEDVAYVVDHGMELNIRSLKEAMAHRSGEETADSASGDAQEETAESSADGSTAYTQRELDLLTARRQLEETRLAMTAQANYALLKKGIQIDTQPLAELVEALKETENQYYEQLLKGQGVEASETNVNLFRETTERVNDLKTVPAYVLGAQGVKDASVAKVHDTGRAMRDTFERANQSYETLMTAPRADLGDSIQKAFRNVDDILSDIGLEATEANQRAVRILGYNQIEITQESVAEMKAADEQVQRVFRNLTPATVTEMIRRGIDPLDMDFSTLNATAEQIKKETSANDERGFGEFLWKLERTEGISQEERASYIGTYRLIHQVEQSDGAAVGALVNQGADITMRNLMMAVRSERRSGKMDYSVDESFGKVEGSGYSGTSITDQMEAAYQNNCVKDVADLLTPERMKVVASQTPDWEEMTPEQLKEALAQAQTDDASQDYAYAKEQLDQLSQSAKMTQDIYTVLQKYDIPNTMTNVMAMEAMVNDRNGVFRQIFGESAKGSHKEENEEQLARAKEQVLEDFGEAIASPEGLAAAQEQLAEVAENVMKGMIDSDDVTSLDIREMRLLSAQLSIGSMMAKEEQYAIPVQTESGVVGISLKVVRGDGEKGLVDITMETKLHGKIAATFQAKEHGVSGLIASDREDTKELLDSRQESLTAVLDSGNEADLHYACIADLDLNHFSTGVFGVDAPEQQETTEKQSDTTYQVQTTRLYHIAESFVRQVQDLLQGTDAQGADA</sequence>
<dbReference type="AlphaFoldDB" id="A0A395V914"/>
<name>A0A395V914_9FIRM</name>
<dbReference type="EMBL" id="QRVL01000012">
    <property type="protein sequence ID" value="RGS38363.1"/>
    <property type="molecule type" value="Genomic_DNA"/>
</dbReference>
<reference evidence="2 3" key="1">
    <citation type="submission" date="2018-08" db="EMBL/GenBank/DDBJ databases">
        <title>A genome reference for cultivated species of the human gut microbiota.</title>
        <authorList>
            <person name="Zou Y."/>
            <person name="Xue W."/>
            <person name="Luo G."/>
        </authorList>
    </citation>
    <scope>NUCLEOTIDE SEQUENCE [LARGE SCALE GENOMIC DNA]</scope>
    <source>
        <strain evidence="2 3">AF22-12AC</strain>
    </source>
</reference>
<organism evidence="2 3">
    <name type="scientific">Roseburia hominis</name>
    <dbReference type="NCBI Taxonomy" id="301301"/>
    <lineage>
        <taxon>Bacteria</taxon>
        <taxon>Bacillati</taxon>
        <taxon>Bacillota</taxon>
        <taxon>Clostridia</taxon>
        <taxon>Lachnospirales</taxon>
        <taxon>Lachnospiraceae</taxon>
        <taxon>Roseburia</taxon>
    </lineage>
</organism>
<comment type="caution">
    <text evidence="2">The sequence shown here is derived from an EMBL/GenBank/DDBJ whole genome shotgun (WGS) entry which is preliminary data.</text>
</comment>
<protein>
    <recommendedName>
        <fullName evidence="4">Flagellar hook-length control protein-like C-terminal domain-containing protein</fullName>
    </recommendedName>
</protein>
<evidence type="ECO:0008006" key="4">
    <source>
        <dbReference type="Google" id="ProtNLM"/>
    </source>
</evidence>
<dbReference type="InterPro" id="IPR046207">
    <property type="entry name" value="DUF6240"/>
</dbReference>
<accession>A0A395V914</accession>
<dbReference type="Pfam" id="PF19753">
    <property type="entry name" value="DUF6240"/>
    <property type="match status" value="2"/>
</dbReference>
<evidence type="ECO:0000256" key="1">
    <source>
        <dbReference type="SAM" id="MobiDB-lite"/>
    </source>
</evidence>
<evidence type="ECO:0000313" key="3">
    <source>
        <dbReference type="Proteomes" id="UP000266172"/>
    </source>
</evidence>
<dbReference type="RefSeq" id="WP_118097867.1">
    <property type="nucleotide sequence ID" value="NZ_QRVL01000012.1"/>
</dbReference>